<dbReference type="EMBL" id="JACZKO010000048">
    <property type="protein sequence ID" value="MBE0562769.1"/>
    <property type="molecule type" value="Genomic_DNA"/>
</dbReference>
<gene>
    <name evidence="3" type="ORF">IH622_18415</name>
</gene>
<dbReference type="SUPFAM" id="SSF52980">
    <property type="entry name" value="Restriction endonuclease-like"/>
    <property type="match status" value="1"/>
</dbReference>
<name>A0A8I0TAJ2_BRUAN</name>
<dbReference type="NCBIfam" id="NF009151">
    <property type="entry name" value="PRK12497.1-5"/>
    <property type="match status" value="1"/>
</dbReference>
<dbReference type="Gene3D" id="3.40.1350.10">
    <property type="match status" value="1"/>
</dbReference>
<evidence type="ECO:0000256" key="1">
    <source>
        <dbReference type="ARBA" id="ARBA00006738"/>
    </source>
</evidence>
<dbReference type="Pfam" id="PF02021">
    <property type="entry name" value="UPF0102"/>
    <property type="match status" value="1"/>
</dbReference>
<evidence type="ECO:0000313" key="4">
    <source>
        <dbReference type="Proteomes" id="UP000642265"/>
    </source>
</evidence>
<comment type="caution">
    <text evidence="3">The sequence shown here is derived from an EMBL/GenBank/DDBJ whole genome shotgun (WGS) entry which is preliminary data.</text>
</comment>
<sequence length="128" mass="14512">MRTGVGPAADGRRRRAWRYGWLGEVLCAAMLLAKGYRVLARRWRTAAGEIDIIARRRGVLAFVEVKARQDAGSAIVAIGPRQCRRIERAAAAFVGRRPELAGLDWRFDVMLVTPWKLPHHLKNAWRPE</sequence>
<dbReference type="InterPro" id="IPR003509">
    <property type="entry name" value="UPF0102_YraN-like"/>
</dbReference>
<accession>A0A8I0TAJ2</accession>
<dbReference type="GO" id="GO:0003676">
    <property type="term" value="F:nucleic acid binding"/>
    <property type="evidence" value="ECO:0007669"/>
    <property type="project" value="InterPro"/>
</dbReference>
<protein>
    <recommendedName>
        <fullName evidence="2">UPF0102 protein IH622_18415</fullName>
    </recommendedName>
</protein>
<dbReference type="InterPro" id="IPR011335">
    <property type="entry name" value="Restrct_endonuc-II-like"/>
</dbReference>
<dbReference type="PANTHER" id="PTHR34039">
    <property type="entry name" value="UPF0102 PROTEIN YRAN"/>
    <property type="match status" value="1"/>
</dbReference>
<evidence type="ECO:0000313" key="3">
    <source>
        <dbReference type="EMBL" id="MBE0562769.1"/>
    </source>
</evidence>
<dbReference type="InterPro" id="IPR011856">
    <property type="entry name" value="tRNA_endonuc-like_dom_sf"/>
</dbReference>
<proteinExistence type="inferred from homology"/>
<dbReference type="AlphaFoldDB" id="A0A8I0TAJ2"/>
<dbReference type="HAMAP" id="MF_00048">
    <property type="entry name" value="UPF0102"/>
    <property type="match status" value="1"/>
</dbReference>
<comment type="similarity">
    <text evidence="1 2">Belongs to the UPF0102 family.</text>
</comment>
<reference evidence="3" key="1">
    <citation type="submission" date="2020-09" db="EMBL/GenBank/DDBJ databases">
        <authorList>
            <person name="Dalcin Martins P."/>
        </authorList>
    </citation>
    <scope>NUCLEOTIDE SEQUENCE</scope>
    <source>
        <strain evidence="3">MAG47</strain>
    </source>
</reference>
<dbReference type="PANTHER" id="PTHR34039:SF1">
    <property type="entry name" value="UPF0102 PROTEIN YRAN"/>
    <property type="match status" value="1"/>
</dbReference>
<reference evidence="3" key="2">
    <citation type="submission" date="2020-10" db="EMBL/GenBank/DDBJ databases">
        <title>Enrichment of novel Verrucomicrobia, Bacteroidetes and Krumholzibacteria in an oxygen-limited, methane- and iron-fed bioreactor inoculated with Bothnian Sea sediments.</title>
        <authorList>
            <person name="Martins P.D."/>
            <person name="de Jong A."/>
            <person name="Lenstra W.K."/>
            <person name="van Helmond N.A.G.M."/>
            <person name="Slomp C.P."/>
            <person name="Jetten M.S.M."/>
            <person name="Welte C.U."/>
            <person name="Rasigraf O."/>
        </authorList>
    </citation>
    <scope>NUCLEOTIDE SEQUENCE</scope>
    <source>
        <strain evidence="3">MAG47</strain>
    </source>
</reference>
<evidence type="ECO:0000256" key="2">
    <source>
        <dbReference type="HAMAP-Rule" id="MF_00048"/>
    </source>
</evidence>
<organism evidence="3 4">
    <name type="scientific">Brucella anthropi</name>
    <name type="common">Ochrobactrum anthropi</name>
    <dbReference type="NCBI Taxonomy" id="529"/>
    <lineage>
        <taxon>Bacteria</taxon>
        <taxon>Pseudomonadati</taxon>
        <taxon>Pseudomonadota</taxon>
        <taxon>Alphaproteobacteria</taxon>
        <taxon>Hyphomicrobiales</taxon>
        <taxon>Brucellaceae</taxon>
        <taxon>Brucella/Ochrobactrum group</taxon>
        <taxon>Brucella</taxon>
    </lineage>
</organism>
<dbReference type="Proteomes" id="UP000642265">
    <property type="component" value="Unassembled WGS sequence"/>
</dbReference>